<comment type="caution">
    <text evidence="9">The sequence shown here is derived from an EMBL/GenBank/DDBJ whole genome shotgun (WGS) entry which is preliminary data.</text>
</comment>
<dbReference type="PANTHER" id="PTHR22966">
    <property type="entry name" value="2-AMINOETHANETHIOL DIOXYGENASE"/>
    <property type="match status" value="1"/>
</dbReference>
<dbReference type="EMBL" id="RWGY01000004">
    <property type="protein sequence ID" value="TVU45882.1"/>
    <property type="molecule type" value="Genomic_DNA"/>
</dbReference>
<feature type="non-terminal residue" evidence="9">
    <location>
        <position position="1"/>
    </location>
</feature>
<dbReference type="Gramene" id="TVU45882">
    <property type="protein sequence ID" value="TVU45882"/>
    <property type="gene ID" value="EJB05_05390"/>
</dbReference>
<keyword evidence="10" id="KW-1185">Reference proteome</keyword>
<dbReference type="GO" id="GO:0070483">
    <property type="term" value="P:detection of hypoxia"/>
    <property type="evidence" value="ECO:0007669"/>
    <property type="project" value="UniProtKB-ARBA"/>
</dbReference>
<evidence type="ECO:0000256" key="4">
    <source>
        <dbReference type="ARBA" id="ARBA00022723"/>
    </source>
</evidence>
<keyword evidence="6" id="KW-0408">Iron</keyword>
<sequence>MEQKKSPLDVAAVVGVGDAVTEKHDRIEEEKEENFAVEVEEAEQDAEDGSGSDDLQLLPARPTPTPLQQLVDACRVVFADTTNPPTDDAIAFVRGVMADVPISFPCSLLQVAVFYLPRGVAMPLHDHPDVTAISKLLVGSLHIEAYDWVSPRVNAAGSGSPMLAKKVTDQHVTASSGASVKIPDYIHRFMAGQHGPCAFLNVFVPLNSPAEQHCSAFYQDFPYEFHPNVMGGEAMEEQKSEVAWLRKIDEPKDVKAFRLPYRGTPIV</sequence>
<name>A0A5J9WAW7_9POAL</name>
<dbReference type="GO" id="GO:0017172">
    <property type="term" value="F:cysteine dioxygenase activity"/>
    <property type="evidence" value="ECO:0007669"/>
    <property type="project" value="UniProtKB-EC"/>
</dbReference>
<dbReference type="Gene3D" id="2.60.120.10">
    <property type="entry name" value="Jelly Rolls"/>
    <property type="match status" value="1"/>
</dbReference>
<evidence type="ECO:0000256" key="7">
    <source>
        <dbReference type="ARBA" id="ARBA00024284"/>
    </source>
</evidence>
<dbReference type="CDD" id="cd20289">
    <property type="entry name" value="cupin_ADO"/>
    <property type="match status" value="1"/>
</dbReference>
<dbReference type="InterPro" id="IPR014710">
    <property type="entry name" value="RmlC-like_jellyroll"/>
</dbReference>
<evidence type="ECO:0000256" key="2">
    <source>
        <dbReference type="ARBA" id="ARBA00006622"/>
    </source>
</evidence>
<dbReference type="Pfam" id="PF07847">
    <property type="entry name" value="PCO_ADO"/>
    <property type="match status" value="1"/>
</dbReference>
<comment type="catalytic activity">
    <reaction evidence="7">
        <text>L-cysteine + O2 = 3-sulfino-L-alanine + H(+)</text>
        <dbReference type="Rhea" id="RHEA:20441"/>
        <dbReference type="ChEBI" id="CHEBI:15378"/>
        <dbReference type="ChEBI" id="CHEBI:15379"/>
        <dbReference type="ChEBI" id="CHEBI:35235"/>
        <dbReference type="ChEBI" id="CHEBI:61085"/>
        <dbReference type="EC" id="1.13.11.20"/>
    </reaction>
    <physiologicalReaction direction="left-to-right" evidence="7">
        <dbReference type="Rhea" id="RHEA:20442"/>
    </physiologicalReaction>
</comment>
<comment type="similarity">
    <text evidence="2">Belongs to the cysteine dioxygenase family.</text>
</comment>
<evidence type="ECO:0000313" key="10">
    <source>
        <dbReference type="Proteomes" id="UP000324897"/>
    </source>
</evidence>
<dbReference type="EC" id="1.13.11.20" evidence="3"/>
<feature type="region of interest" description="Disordered" evidence="8">
    <location>
        <begin position="21"/>
        <end position="54"/>
    </location>
</feature>
<dbReference type="Proteomes" id="UP000324897">
    <property type="component" value="Chromosome 5"/>
</dbReference>
<evidence type="ECO:0000256" key="5">
    <source>
        <dbReference type="ARBA" id="ARBA00023002"/>
    </source>
</evidence>
<accession>A0A5J9WAW7</accession>
<evidence type="ECO:0000256" key="6">
    <source>
        <dbReference type="ARBA" id="ARBA00023004"/>
    </source>
</evidence>
<feature type="compositionally biased region" description="Acidic residues" evidence="8">
    <location>
        <begin position="38"/>
        <end position="51"/>
    </location>
</feature>
<protein>
    <recommendedName>
        <fullName evidence="3">cysteine dioxygenase</fullName>
        <ecNumber evidence="3">1.13.11.20</ecNumber>
    </recommendedName>
</protein>
<organism evidence="9 10">
    <name type="scientific">Eragrostis curvula</name>
    <name type="common">weeping love grass</name>
    <dbReference type="NCBI Taxonomy" id="38414"/>
    <lineage>
        <taxon>Eukaryota</taxon>
        <taxon>Viridiplantae</taxon>
        <taxon>Streptophyta</taxon>
        <taxon>Embryophyta</taxon>
        <taxon>Tracheophyta</taxon>
        <taxon>Spermatophyta</taxon>
        <taxon>Magnoliopsida</taxon>
        <taxon>Liliopsida</taxon>
        <taxon>Poales</taxon>
        <taxon>Poaceae</taxon>
        <taxon>PACMAD clade</taxon>
        <taxon>Chloridoideae</taxon>
        <taxon>Eragrostideae</taxon>
        <taxon>Eragrostidinae</taxon>
        <taxon>Eragrostis</taxon>
    </lineage>
</organism>
<comment type="cofactor">
    <cofactor evidence="1">
        <name>Fe(2+)</name>
        <dbReference type="ChEBI" id="CHEBI:29033"/>
    </cofactor>
</comment>
<proteinExistence type="inferred from homology"/>
<evidence type="ECO:0000256" key="1">
    <source>
        <dbReference type="ARBA" id="ARBA00001954"/>
    </source>
</evidence>
<gene>
    <name evidence="9" type="ORF">EJB05_05390</name>
</gene>
<dbReference type="PANTHER" id="PTHR22966:SF70">
    <property type="entry name" value="CYSTEINE DIOXYGENASE"/>
    <property type="match status" value="1"/>
</dbReference>
<dbReference type="GO" id="GO:0046872">
    <property type="term" value="F:metal ion binding"/>
    <property type="evidence" value="ECO:0007669"/>
    <property type="project" value="UniProtKB-KW"/>
</dbReference>
<reference evidence="9 10" key="1">
    <citation type="journal article" date="2019" name="Sci. Rep.">
        <title>A high-quality genome of Eragrostis curvula grass provides insights into Poaceae evolution and supports new strategies to enhance forage quality.</title>
        <authorList>
            <person name="Carballo J."/>
            <person name="Santos B.A.C.M."/>
            <person name="Zappacosta D."/>
            <person name="Garbus I."/>
            <person name="Selva J.P."/>
            <person name="Gallo C.A."/>
            <person name="Diaz A."/>
            <person name="Albertini E."/>
            <person name="Caccamo M."/>
            <person name="Echenique V."/>
        </authorList>
    </citation>
    <scope>NUCLEOTIDE SEQUENCE [LARGE SCALE GENOMIC DNA]</scope>
    <source>
        <strain evidence="10">cv. Victoria</strain>
        <tissue evidence="9">Leaf</tissue>
    </source>
</reference>
<keyword evidence="5" id="KW-0560">Oxidoreductase</keyword>
<evidence type="ECO:0000313" key="9">
    <source>
        <dbReference type="EMBL" id="TVU45882.1"/>
    </source>
</evidence>
<dbReference type="AlphaFoldDB" id="A0A5J9WAW7"/>
<dbReference type="OrthoDB" id="271433at2759"/>
<evidence type="ECO:0000256" key="8">
    <source>
        <dbReference type="SAM" id="MobiDB-lite"/>
    </source>
</evidence>
<evidence type="ECO:0000256" key="3">
    <source>
        <dbReference type="ARBA" id="ARBA00013133"/>
    </source>
</evidence>
<keyword evidence="4" id="KW-0479">Metal-binding</keyword>
<dbReference type="InterPro" id="IPR012864">
    <property type="entry name" value="PCO/ADO"/>
</dbReference>
<dbReference type="SUPFAM" id="SSF51182">
    <property type="entry name" value="RmlC-like cupins"/>
    <property type="match status" value="1"/>
</dbReference>
<dbReference type="InterPro" id="IPR011051">
    <property type="entry name" value="RmlC_Cupin_sf"/>
</dbReference>